<dbReference type="InterPro" id="IPR043128">
    <property type="entry name" value="Rev_trsase/Diguanyl_cyclase"/>
</dbReference>
<dbReference type="PROSITE" id="PS50878">
    <property type="entry name" value="RT_POL"/>
    <property type="match status" value="1"/>
</dbReference>
<evidence type="ECO:0000313" key="3">
    <source>
        <dbReference type="EMBL" id="KZR96891.1"/>
    </source>
</evidence>
<dbReference type="GO" id="GO:0071897">
    <property type="term" value="P:DNA biosynthetic process"/>
    <property type="evidence" value="ECO:0007669"/>
    <property type="project" value="UniProtKB-ARBA"/>
</dbReference>
<dbReference type="SUPFAM" id="SSF56672">
    <property type="entry name" value="DNA/RNA polymerases"/>
    <property type="match status" value="1"/>
</dbReference>
<dbReference type="InterPro" id="IPR043502">
    <property type="entry name" value="DNA/RNA_pol_sf"/>
</dbReference>
<dbReference type="Gene3D" id="3.30.70.270">
    <property type="match status" value="1"/>
</dbReference>
<dbReference type="Proteomes" id="UP000076858">
    <property type="component" value="Unassembled WGS sequence"/>
</dbReference>
<name>A0A164EL98_9CRUS</name>
<feature type="compositionally biased region" description="Basic and acidic residues" evidence="1">
    <location>
        <begin position="1"/>
        <end position="26"/>
    </location>
</feature>
<dbReference type="PANTHER" id="PTHR33050">
    <property type="entry name" value="REVERSE TRANSCRIPTASE DOMAIN-CONTAINING PROTEIN"/>
    <property type="match status" value="1"/>
</dbReference>
<comment type="caution">
    <text evidence="3">The sequence shown here is derived from an EMBL/GenBank/DDBJ whole genome shotgun (WGS) entry which is preliminary data.</text>
</comment>
<feature type="region of interest" description="Disordered" evidence="1">
    <location>
        <begin position="1"/>
        <end position="76"/>
    </location>
</feature>
<dbReference type="EMBL" id="LRGB01023348">
    <property type="protein sequence ID" value="KZR96891.1"/>
    <property type="molecule type" value="Genomic_DNA"/>
</dbReference>
<organism evidence="3 4">
    <name type="scientific">Daphnia magna</name>
    <dbReference type="NCBI Taxonomy" id="35525"/>
    <lineage>
        <taxon>Eukaryota</taxon>
        <taxon>Metazoa</taxon>
        <taxon>Ecdysozoa</taxon>
        <taxon>Arthropoda</taxon>
        <taxon>Crustacea</taxon>
        <taxon>Branchiopoda</taxon>
        <taxon>Diplostraca</taxon>
        <taxon>Cladocera</taxon>
        <taxon>Anomopoda</taxon>
        <taxon>Daphniidae</taxon>
        <taxon>Daphnia</taxon>
    </lineage>
</organism>
<evidence type="ECO:0000313" key="4">
    <source>
        <dbReference type="Proteomes" id="UP000076858"/>
    </source>
</evidence>
<dbReference type="PANTHER" id="PTHR33050:SF7">
    <property type="entry name" value="RIBONUCLEASE H"/>
    <property type="match status" value="1"/>
</dbReference>
<protein>
    <recommendedName>
        <fullName evidence="2">Reverse transcriptase domain-containing protein</fullName>
    </recommendedName>
</protein>
<dbReference type="InterPro" id="IPR000477">
    <property type="entry name" value="RT_dom"/>
</dbReference>
<keyword evidence="4" id="KW-1185">Reference proteome</keyword>
<sequence>MRLWRDKAAAAADRRNPVQSTRRDQHLPPPARQTFYDERQQSDCGSRPRGRRGFGDSRGGRGRGNPNPRRYDLLPPPQCITTQVSDNCVNVEFGARFRSFSNHWRTVTYDPWVLDTVANGLIINFLSDRFQRAAPRDVAMSSEMRAVCQDEICSLLKKRAIEEITEGSAGFICSFFCVPKKMEGFRSIVNLKPLNKFIKYEHFKMEDLETVLFLVRKGGWFIKLDLKDAYLTVPVHTAQP</sequence>
<dbReference type="AlphaFoldDB" id="A0A164EL98"/>
<accession>A0A164EL98</accession>
<evidence type="ECO:0000256" key="1">
    <source>
        <dbReference type="SAM" id="MobiDB-lite"/>
    </source>
</evidence>
<evidence type="ECO:0000259" key="2">
    <source>
        <dbReference type="PROSITE" id="PS50878"/>
    </source>
</evidence>
<reference evidence="3 4" key="1">
    <citation type="submission" date="2016-03" db="EMBL/GenBank/DDBJ databases">
        <title>EvidentialGene: Evidence-directed Construction of Genes on Genomes.</title>
        <authorList>
            <person name="Gilbert D.G."/>
            <person name="Choi J.-H."/>
            <person name="Mockaitis K."/>
            <person name="Colbourne J."/>
            <person name="Pfrender M."/>
        </authorList>
    </citation>
    <scope>NUCLEOTIDE SEQUENCE [LARGE SCALE GENOMIC DNA]</scope>
    <source>
        <strain evidence="3 4">Xinb3</strain>
        <tissue evidence="3">Complete organism</tissue>
    </source>
</reference>
<dbReference type="InterPro" id="IPR052055">
    <property type="entry name" value="Hepadnavirus_pol/RT"/>
</dbReference>
<gene>
    <name evidence="3" type="ORF">APZ42_008524</name>
</gene>
<dbReference type="Gene3D" id="3.10.10.10">
    <property type="entry name" value="HIV Type 1 Reverse Transcriptase, subunit A, domain 1"/>
    <property type="match status" value="1"/>
</dbReference>
<proteinExistence type="predicted"/>
<feature type="domain" description="Reverse transcriptase" evidence="2">
    <location>
        <begin position="159"/>
        <end position="240"/>
    </location>
</feature>
<feature type="non-terminal residue" evidence="3">
    <location>
        <position position="240"/>
    </location>
</feature>